<organism evidence="2 3">
    <name type="scientific">Dothistroma septosporum (strain NZE10 / CBS 128990)</name>
    <name type="common">Red band needle blight fungus</name>
    <name type="synonym">Mycosphaerella pini</name>
    <dbReference type="NCBI Taxonomy" id="675120"/>
    <lineage>
        <taxon>Eukaryota</taxon>
        <taxon>Fungi</taxon>
        <taxon>Dikarya</taxon>
        <taxon>Ascomycota</taxon>
        <taxon>Pezizomycotina</taxon>
        <taxon>Dothideomycetes</taxon>
        <taxon>Dothideomycetidae</taxon>
        <taxon>Mycosphaerellales</taxon>
        <taxon>Mycosphaerellaceae</taxon>
        <taxon>Dothistroma</taxon>
    </lineage>
</organism>
<evidence type="ECO:0000256" key="1">
    <source>
        <dbReference type="SAM" id="MobiDB-lite"/>
    </source>
</evidence>
<protein>
    <submittedName>
        <fullName evidence="2">Uncharacterized protein</fullName>
    </submittedName>
</protein>
<sequence length="167" mass="18547">MLCHAISPSQSHSGSCATSFSFSSTLRVALQSDTFAVRKVLRLCLLSAPSRYTVSKSVGIAAIVWLGERPRCVAIALRFFQKQCPTPFRPRSAFISKGSRRCWEEARSPPQAKTTLLIEVLQQASAAAPHRGLRRRETHVEQIATRPDGRSAHSPRTMHLQEPTPNR</sequence>
<gene>
    <name evidence="2" type="ORF">DOTSEDRAFT_69916</name>
</gene>
<feature type="region of interest" description="Disordered" evidence="1">
    <location>
        <begin position="127"/>
        <end position="167"/>
    </location>
</feature>
<evidence type="ECO:0000313" key="2">
    <source>
        <dbReference type="EMBL" id="EME48135.1"/>
    </source>
</evidence>
<evidence type="ECO:0000313" key="3">
    <source>
        <dbReference type="Proteomes" id="UP000016933"/>
    </source>
</evidence>
<reference evidence="2 3" key="2">
    <citation type="journal article" date="2012" name="PLoS Pathog.">
        <title>Diverse lifestyles and strategies of plant pathogenesis encoded in the genomes of eighteen Dothideomycetes fungi.</title>
        <authorList>
            <person name="Ohm R.A."/>
            <person name="Feau N."/>
            <person name="Henrissat B."/>
            <person name="Schoch C.L."/>
            <person name="Horwitz B.A."/>
            <person name="Barry K.W."/>
            <person name="Condon B.J."/>
            <person name="Copeland A.C."/>
            <person name="Dhillon B."/>
            <person name="Glaser F."/>
            <person name="Hesse C.N."/>
            <person name="Kosti I."/>
            <person name="LaButti K."/>
            <person name="Lindquist E.A."/>
            <person name="Lucas S."/>
            <person name="Salamov A.A."/>
            <person name="Bradshaw R.E."/>
            <person name="Ciuffetti L."/>
            <person name="Hamelin R.C."/>
            <person name="Kema G.H.J."/>
            <person name="Lawrence C."/>
            <person name="Scott J.A."/>
            <person name="Spatafora J.W."/>
            <person name="Turgeon B.G."/>
            <person name="de Wit P.J.G.M."/>
            <person name="Zhong S."/>
            <person name="Goodwin S.B."/>
            <person name="Grigoriev I.V."/>
        </authorList>
    </citation>
    <scope>NUCLEOTIDE SEQUENCE [LARGE SCALE GENOMIC DNA]</scope>
    <source>
        <strain evidence="3">NZE10 / CBS 128990</strain>
    </source>
</reference>
<dbReference type="Proteomes" id="UP000016933">
    <property type="component" value="Unassembled WGS sequence"/>
</dbReference>
<name>N1Q0I5_DOTSN</name>
<reference evidence="3" key="1">
    <citation type="journal article" date="2012" name="PLoS Genet.">
        <title>The genomes of the fungal plant pathogens Cladosporium fulvum and Dothistroma septosporum reveal adaptation to different hosts and lifestyles but also signatures of common ancestry.</title>
        <authorList>
            <person name="de Wit P.J.G.M."/>
            <person name="van der Burgt A."/>
            <person name="Oekmen B."/>
            <person name="Stergiopoulos I."/>
            <person name="Abd-Elsalam K.A."/>
            <person name="Aerts A.L."/>
            <person name="Bahkali A.H."/>
            <person name="Beenen H.G."/>
            <person name="Chettri P."/>
            <person name="Cox M.P."/>
            <person name="Datema E."/>
            <person name="de Vries R.P."/>
            <person name="Dhillon B."/>
            <person name="Ganley A.R."/>
            <person name="Griffiths S.A."/>
            <person name="Guo Y."/>
            <person name="Hamelin R.C."/>
            <person name="Henrissat B."/>
            <person name="Kabir M.S."/>
            <person name="Jashni M.K."/>
            <person name="Kema G."/>
            <person name="Klaubauf S."/>
            <person name="Lapidus A."/>
            <person name="Levasseur A."/>
            <person name="Lindquist E."/>
            <person name="Mehrabi R."/>
            <person name="Ohm R.A."/>
            <person name="Owen T.J."/>
            <person name="Salamov A."/>
            <person name="Schwelm A."/>
            <person name="Schijlen E."/>
            <person name="Sun H."/>
            <person name="van den Burg H.A."/>
            <person name="van Ham R.C.H.J."/>
            <person name="Zhang S."/>
            <person name="Goodwin S.B."/>
            <person name="Grigoriev I.V."/>
            <person name="Collemare J."/>
            <person name="Bradshaw R.E."/>
        </authorList>
    </citation>
    <scope>NUCLEOTIDE SEQUENCE [LARGE SCALE GENOMIC DNA]</scope>
    <source>
        <strain evidence="3">NZE10 / CBS 128990</strain>
    </source>
</reference>
<accession>N1Q0I5</accession>
<keyword evidence="3" id="KW-1185">Reference proteome</keyword>
<dbReference type="EMBL" id="KB446536">
    <property type="protein sequence ID" value="EME48135.1"/>
    <property type="molecule type" value="Genomic_DNA"/>
</dbReference>
<dbReference type="AlphaFoldDB" id="N1Q0I5"/>
<dbReference type="HOGENOM" id="CLU_1594498_0_0_1"/>
<proteinExistence type="predicted"/>